<dbReference type="SUPFAM" id="SSF47384">
    <property type="entry name" value="Homodimeric domain of signal transducing histidine kinase"/>
    <property type="match status" value="1"/>
</dbReference>
<dbReference type="Pfam" id="PF13426">
    <property type="entry name" value="PAS_9"/>
    <property type="match status" value="1"/>
</dbReference>
<accession>A0A381NVF1</accession>
<dbReference type="InterPro" id="IPR004358">
    <property type="entry name" value="Sig_transdc_His_kin-like_C"/>
</dbReference>
<feature type="domain" description="Histidine kinase" evidence="7">
    <location>
        <begin position="142"/>
        <end position="361"/>
    </location>
</feature>
<evidence type="ECO:0000256" key="1">
    <source>
        <dbReference type="ARBA" id="ARBA00022553"/>
    </source>
</evidence>
<keyword evidence="5" id="KW-0067">ATP-binding</keyword>
<dbReference type="SUPFAM" id="SSF55785">
    <property type="entry name" value="PYP-like sensor domain (PAS domain)"/>
    <property type="match status" value="1"/>
</dbReference>
<dbReference type="GO" id="GO:0000155">
    <property type="term" value="F:phosphorelay sensor kinase activity"/>
    <property type="evidence" value="ECO:0007669"/>
    <property type="project" value="InterPro"/>
</dbReference>
<gene>
    <name evidence="8" type="ORF">METZ01_LOCUS11083</name>
</gene>
<dbReference type="InterPro" id="IPR035965">
    <property type="entry name" value="PAS-like_dom_sf"/>
</dbReference>
<dbReference type="AlphaFoldDB" id="A0A381NVF1"/>
<evidence type="ECO:0000313" key="8">
    <source>
        <dbReference type="EMBL" id="SUZ58229.1"/>
    </source>
</evidence>
<reference evidence="8" key="1">
    <citation type="submission" date="2018-05" db="EMBL/GenBank/DDBJ databases">
        <authorList>
            <person name="Lanie J.A."/>
            <person name="Ng W.-L."/>
            <person name="Kazmierczak K.M."/>
            <person name="Andrzejewski T.M."/>
            <person name="Davidsen T.M."/>
            <person name="Wayne K.J."/>
            <person name="Tettelin H."/>
            <person name="Glass J.I."/>
            <person name="Rusch D."/>
            <person name="Podicherti R."/>
            <person name="Tsui H.-C.T."/>
            <person name="Winkler M.E."/>
        </authorList>
    </citation>
    <scope>NUCLEOTIDE SEQUENCE</scope>
</reference>
<dbReference type="Gene3D" id="3.30.565.10">
    <property type="entry name" value="Histidine kinase-like ATPase, C-terminal domain"/>
    <property type="match status" value="1"/>
</dbReference>
<dbReference type="Pfam" id="PF00512">
    <property type="entry name" value="HisKA"/>
    <property type="match status" value="1"/>
</dbReference>
<dbReference type="InterPro" id="IPR003594">
    <property type="entry name" value="HATPase_dom"/>
</dbReference>
<dbReference type="EMBL" id="UINC01000606">
    <property type="protein sequence ID" value="SUZ58229.1"/>
    <property type="molecule type" value="Genomic_DNA"/>
</dbReference>
<dbReference type="InterPro" id="IPR005467">
    <property type="entry name" value="His_kinase_dom"/>
</dbReference>
<keyword evidence="2" id="KW-0808">Transferase</keyword>
<evidence type="ECO:0000256" key="6">
    <source>
        <dbReference type="ARBA" id="ARBA00023012"/>
    </source>
</evidence>
<evidence type="ECO:0000256" key="5">
    <source>
        <dbReference type="ARBA" id="ARBA00022840"/>
    </source>
</evidence>
<dbReference type="PANTHER" id="PTHR43065:SF10">
    <property type="entry name" value="PEROXIDE STRESS-ACTIVATED HISTIDINE KINASE MAK3"/>
    <property type="match status" value="1"/>
</dbReference>
<keyword evidence="1" id="KW-0597">Phosphoprotein</keyword>
<name>A0A381NVF1_9ZZZZ</name>
<dbReference type="GO" id="GO:0005524">
    <property type="term" value="F:ATP binding"/>
    <property type="evidence" value="ECO:0007669"/>
    <property type="project" value="UniProtKB-KW"/>
</dbReference>
<dbReference type="PANTHER" id="PTHR43065">
    <property type="entry name" value="SENSOR HISTIDINE KINASE"/>
    <property type="match status" value="1"/>
</dbReference>
<evidence type="ECO:0000256" key="2">
    <source>
        <dbReference type="ARBA" id="ARBA00022679"/>
    </source>
</evidence>
<keyword evidence="4" id="KW-0418">Kinase</keyword>
<keyword evidence="6" id="KW-0902">Two-component regulatory system</keyword>
<organism evidence="8">
    <name type="scientific">marine metagenome</name>
    <dbReference type="NCBI Taxonomy" id="408172"/>
    <lineage>
        <taxon>unclassified sequences</taxon>
        <taxon>metagenomes</taxon>
        <taxon>ecological metagenomes</taxon>
    </lineage>
</organism>
<dbReference type="Pfam" id="PF02518">
    <property type="entry name" value="HATPase_c"/>
    <property type="match status" value="1"/>
</dbReference>
<dbReference type="SMART" id="SM00387">
    <property type="entry name" value="HATPase_c"/>
    <property type="match status" value="1"/>
</dbReference>
<dbReference type="SMART" id="SM00388">
    <property type="entry name" value="HisKA"/>
    <property type="match status" value="1"/>
</dbReference>
<dbReference type="CDD" id="cd00130">
    <property type="entry name" value="PAS"/>
    <property type="match status" value="1"/>
</dbReference>
<evidence type="ECO:0000259" key="7">
    <source>
        <dbReference type="PROSITE" id="PS50109"/>
    </source>
</evidence>
<keyword evidence="3" id="KW-0547">Nucleotide-binding</keyword>
<evidence type="ECO:0000256" key="3">
    <source>
        <dbReference type="ARBA" id="ARBA00022741"/>
    </source>
</evidence>
<evidence type="ECO:0000256" key="4">
    <source>
        <dbReference type="ARBA" id="ARBA00022777"/>
    </source>
</evidence>
<dbReference type="CDD" id="cd00082">
    <property type="entry name" value="HisKA"/>
    <property type="match status" value="1"/>
</dbReference>
<dbReference type="Gene3D" id="3.30.450.20">
    <property type="entry name" value="PAS domain"/>
    <property type="match status" value="1"/>
</dbReference>
<dbReference type="PROSITE" id="PS50109">
    <property type="entry name" value="HIS_KIN"/>
    <property type="match status" value="1"/>
</dbReference>
<dbReference type="InterPro" id="IPR036890">
    <property type="entry name" value="HATPase_C_sf"/>
</dbReference>
<sequence length="362" mass="40691">MKEPDHISQNIFFSLIDGLILVSPSLSVLHSNLAIEDMFHKSRDAIANQPLEELFPSQPQILDKIQKVLTTGACYHDVEAKGKRKTASVQFPVNLTLSPYLESDDSIQGVIILVKNMSLIRELEQQQHPADHLNNLGTLAMGLAHEIRNPLGGIRGSAQLLRHDIKKKSHREYLDVVISEVDRIDQLVKRMMDLARPADIKLKETNIHKVLEEILILEKETFRFKNIRFQQTYDPSLPLIDADEDQLKQVFLNLIKNAIEASRNGSILQIVTRVSSSFAIKTPIASVPRQNIAVEIIDSGEGMDEETQKKIFTPFHTTKSKGIGLGLAISLKVVEDHHGKMKITSEKGLGTTVQVFLPIRQR</sequence>
<dbReference type="PRINTS" id="PR00344">
    <property type="entry name" value="BCTRLSENSOR"/>
</dbReference>
<dbReference type="Gene3D" id="1.10.287.130">
    <property type="match status" value="1"/>
</dbReference>
<dbReference type="SUPFAM" id="SSF55874">
    <property type="entry name" value="ATPase domain of HSP90 chaperone/DNA topoisomerase II/histidine kinase"/>
    <property type="match status" value="1"/>
</dbReference>
<dbReference type="InterPro" id="IPR036097">
    <property type="entry name" value="HisK_dim/P_sf"/>
</dbReference>
<protein>
    <recommendedName>
        <fullName evidence="7">Histidine kinase domain-containing protein</fullName>
    </recommendedName>
</protein>
<dbReference type="InterPro" id="IPR003661">
    <property type="entry name" value="HisK_dim/P_dom"/>
</dbReference>
<dbReference type="InterPro" id="IPR000014">
    <property type="entry name" value="PAS"/>
</dbReference>
<proteinExistence type="predicted"/>